<dbReference type="PANTHER" id="PTHR35706">
    <property type="entry name" value="F14O23.11 PROTEIN"/>
    <property type="match status" value="1"/>
</dbReference>
<dbReference type="VEuPathDB" id="TriTrypDB:LtaPh_3615000"/>
<dbReference type="OrthoDB" id="273230at2759"/>
<evidence type="ECO:0000313" key="3">
    <source>
        <dbReference type="Proteomes" id="UP000419144"/>
    </source>
</evidence>
<feature type="coiled-coil region" evidence="1">
    <location>
        <begin position="143"/>
        <end position="170"/>
    </location>
</feature>
<keyword evidence="1" id="KW-0175">Coiled coil</keyword>
<protein>
    <submittedName>
        <fullName evidence="2">Uncharacterized protein</fullName>
    </submittedName>
</protein>
<dbReference type="PANTHER" id="PTHR35706:SF1">
    <property type="entry name" value="EMBRYOGENESIS-LIKE PROTEIN"/>
    <property type="match status" value="1"/>
</dbReference>
<keyword evidence="3" id="KW-1185">Reference proteome</keyword>
<organism evidence="2 3">
    <name type="scientific">Leishmania tarentolae</name>
    <name type="common">Sauroleishmania tarentolae</name>
    <dbReference type="NCBI Taxonomy" id="5689"/>
    <lineage>
        <taxon>Eukaryota</taxon>
        <taxon>Discoba</taxon>
        <taxon>Euglenozoa</taxon>
        <taxon>Kinetoplastea</taxon>
        <taxon>Metakinetoplastina</taxon>
        <taxon>Trypanosomatida</taxon>
        <taxon>Trypanosomatidae</taxon>
        <taxon>Leishmaniinae</taxon>
        <taxon>Leishmania</taxon>
        <taxon>lizard Leishmania</taxon>
    </lineage>
</organism>
<dbReference type="Proteomes" id="UP000419144">
    <property type="component" value="Unassembled WGS sequence"/>
</dbReference>
<dbReference type="InterPro" id="IPR053325">
    <property type="entry name" value="H3-Acetyl_Activator"/>
</dbReference>
<dbReference type="AlphaFoldDB" id="A0A640L090"/>
<proteinExistence type="predicted"/>
<evidence type="ECO:0000256" key="1">
    <source>
        <dbReference type="SAM" id="Coils"/>
    </source>
</evidence>
<name>A0A640L090_LEITA</name>
<evidence type="ECO:0000313" key="2">
    <source>
        <dbReference type="EMBL" id="GET93217.1"/>
    </source>
</evidence>
<sequence>MLFRNVSRYCCSDGRCWPSLVVALGTRRVDLPQGGHLRRLTVFSRGIATAASVSTHHVVLSFPKRCEHTTTIESPTGGELTTKEHIDELMECFAEASELISDANESIGTTYFSGDLEDAEKQTQEVLNRWASLQAALELKGTADELKKVRNMYDLKIKQLKAELETVREAGGAD</sequence>
<reference evidence="2" key="1">
    <citation type="submission" date="2019-11" db="EMBL/GenBank/DDBJ databases">
        <title>Leishmania tarentolae CDS.</title>
        <authorList>
            <person name="Goto Y."/>
            <person name="Yamagishi J."/>
        </authorList>
    </citation>
    <scope>NUCLEOTIDE SEQUENCE [LARGE SCALE GENOMIC DNA]</scope>
    <source>
        <strain evidence="2">Parrot Tar II</strain>
    </source>
</reference>
<comment type="caution">
    <text evidence="2">The sequence shown here is derived from an EMBL/GenBank/DDBJ whole genome shotgun (WGS) entry which is preliminary data.</text>
</comment>
<accession>A0A640L090</accession>
<dbReference type="EMBL" id="BLBS01000057">
    <property type="protein sequence ID" value="GET93217.1"/>
    <property type="molecule type" value="Genomic_DNA"/>
</dbReference>
<gene>
    <name evidence="2" type="ORF">LtaPh_3615000</name>
</gene>